<dbReference type="InterPro" id="IPR036465">
    <property type="entry name" value="vWFA_dom_sf"/>
</dbReference>
<evidence type="ECO:0000313" key="2">
    <source>
        <dbReference type="EMBL" id="QJB43341.1"/>
    </source>
</evidence>
<dbReference type="SMART" id="SM00327">
    <property type="entry name" value="VWA"/>
    <property type="match status" value="1"/>
</dbReference>
<name>A0A6H2BW73_DOLFA</name>
<feature type="domain" description="VWFA" evidence="1">
    <location>
        <begin position="17"/>
        <end position="195"/>
    </location>
</feature>
<evidence type="ECO:0000259" key="1">
    <source>
        <dbReference type="PROSITE" id="PS50234"/>
    </source>
</evidence>
<dbReference type="Proteomes" id="UP000502433">
    <property type="component" value="Chromosome"/>
</dbReference>
<gene>
    <name evidence="2" type="ORF">HGD76_02965</name>
</gene>
<protein>
    <submittedName>
        <fullName evidence="2">VWA domain-containing protein</fullName>
    </submittedName>
</protein>
<proteinExistence type="predicted"/>
<reference evidence="2 3" key="1">
    <citation type="submission" date="2020-04" db="EMBL/GenBank/DDBJ databases">
        <title>Genome-Wide Identification of 5-Methylcytosine Sites in Bacterial Genomes By High-Throughput Sequencing of MspJI Restriction Fragments.</title>
        <authorList>
            <person name="Wu V."/>
        </authorList>
    </citation>
    <scope>NUCLEOTIDE SEQUENCE [LARGE SCALE GENOMIC DNA]</scope>
    <source>
        <strain evidence="2 3">CCAP 1403/13f</strain>
    </source>
</reference>
<dbReference type="Gene3D" id="3.40.50.410">
    <property type="entry name" value="von Willebrand factor, type A domain"/>
    <property type="match status" value="1"/>
</dbReference>
<dbReference type="Pfam" id="PF00092">
    <property type="entry name" value="VWA"/>
    <property type="match status" value="1"/>
</dbReference>
<dbReference type="RefSeq" id="WP_168694915.1">
    <property type="nucleotide sequence ID" value="NZ_CP051206.1"/>
</dbReference>
<dbReference type="InterPro" id="IPR002035">
    <property type="entry name" value="VWF_A"/>
</dbReference>
<dbReference type="KEGG" id="dfs:HGD76_02965"/>
<evidence type="ECO:0000313" key="3">
    <source>
        <dbReference type="Proteomes" id="UP000502433"/>
    </source>
</evidence>
<accession>A0A6H2BW73</accession>
<reference evidence="2 3" key="2">
    <citation type="submission" date="2020-04" db="EMBL/GenBank/DDBJ databases">
        <authorList>
            <person name="Fomenkov A."/>
            <person name="Anton B.P."/>
            <person name="Roberts R.J."/>
        </authorList>
    </citation>
    <scope>NUCLEOTIDE SEQUENCE [LARGE SCALE GENOMIC DNA]</scope>
    <source>
        <strain evidence="2 3">CCAP 1403/13f</strain>
    </source>
</reference>
<dbReference type="PROSITE" id="PS50234">
    <property type="entry name" value="VWFA"/>
    <property type="match status" value="1"/>
</dbReference>
<dbReference type="SUPFAM" id="SSF53300">
    <property type="entry name" value="vWA-like"/>
    <property type="match status" value="1"/>
</dbReference>
<dbReference type="AlphaFoldDB" id="A0A6H2BW73"/>
<organism evidence="2 3">
    <name type="scientific">Dolichospermum flos-aquae CCAP 1403/13F</name>
    <dbReference type="NCBI Taxonomy" id="315271"/>
    <lineage>
        <taxon>Bacteria</taxon>
        <taxon>Bacillati</taxon>
        <taxon>Cyanobacteriota</taxon>
        <taxon>Cyanophyceae</taxon>
        <taxon>Nostocales</taxon>
        <taxon>Aphanizomenonaceae</taxon>
        <taxon>Dolichospermum</taxon>
    </lineage>
</organism>
<sequence length="242" mass="27599">MPVGLPEFVENPENRCPVILLLDTSGSMSGQPIQELNRGLAAFKEDVMKDAQASLSVEVAIVTFGPVKLTQDFVTIDHFTPPKLETEGVTPMGEAIEYALDLLETRKQTYKDNGVHYYRPWVFLITDGAPTDYWQGAAQRVREEEEQRRMLFFTVGVQGADMNKLKQIAPRPPVMLNGLDFRSLFHWLSTSMKRVSSGKVEEYLRETDKPEDDDQYVIDFLNSERLNSRTDDDKTLLLCLFE</sequence>
<dbReference type="EMBL" id="CP051206">
    <property type="protein sequence ID" value="QJB43341.1"/>
    <property type="molecule type" value="Genomic_DNA"/>
</dbReference>